<organism evidence="1 2">
    <name type="scientific">phage Lak_Megaphage_RVC_AP3_GC26</name>
    <dbReference type="NCBI Taxonomy" id="3109225"/>
    <lineage>
        <taxon>Viruses</taxon>
        <taxon>Duplodnaviria</taxon>
        <taxon>Heunggongvirae</taxon>
        <taxon>Uroviricota</taxon>
        <taxon>Caudoviricetes</taxon>
        <taxon>Caudoviricetes code 15 clade</taxon>
    </lineage>
</organism>
<accession>A0ABZ0Z2M8</accession>
<protein>
    <recommendedName>
        <fullName evidence="3">Homing endonuclease</fullName>
    </recommendedName>
</protein>
<sequence>MSRSYHQSHKISKKGSSSFVIEGDKKYKIKNKYKELQDIEVQHDKVVKWKKKKHIAYGEQRNFNFKGEPTYTNEKYIKGIGEYCFPCIEKHKERKKNKISIYDNFDDD</sequence>
<reference evidence="1 2" key="1">
    <citation type="submission" date="2023-11" db="EMBL/GenBank/DDBJ databases">
        <authorList>
            <person name="Cook R."/>
            <person name="Crisci M."/>
            <person name="Pye H."/>
            <person name="Adriaenssens E."/>
            <person name="Santini J."/>
        </authorList>
    </citation>
    <scope>NUCLEOTIDE SEQUENCE [LARGE SCALE GENOMIC DNA]</scope>
    <source>
        <strain evidence="1">Lak_Megaphage_RVC_AP3_GC26</strain>
    </source>
</reference>
<dbReference type="EMBL" id="OR769219">
    <property type="protein sequence ID" value="WQJ51249.1"/>
    <property type="molecule type" value="Genomic_DNA"/>
</dbReference>
<name>A0ABZ0Z2M8_9CAUD</name>
<evidence type="ECO:0000313" key="2">
    <source>
        <dbReference type="Proteomes" id="UP001348805"/>
    </source>
</evidence>
<dbReference type="Proteomes" id="UP001348805">
    <property type="component" value="Segment"/>
</dbReference>
<proteinExistence type="predicted"/>
<evidence type="ECO:0008006" key="3">
    <source>
        <dbReference type="Google" id="ProtNLM"/>
    </source>
</evidence>
<keyword evidence="2" id="KW-1185">Reference proteome</keyword>
<evidence type="ECO:0000313" key="1">
    <source>
        <dbReference type="EMBL" id="WQJ51249.1"/>
    </source>
</evidence>